<organism evidence="10 11">
    <name type="scientific">Lithohypha guttulata</name>
    <dbReference type="NCBI Taxonomy" id="1690604"/>
    <lineage>
        <taxon>Eukaryota</taxon>
        <taxon>Fungi</taxon>
        <taxon>Dikarya</taxon>
        <taxon>Ascomycota</taxon>
        <taxon>Pezizomycotina</taxon>
        <taxon>Eurotiomycetes</taxon>
        <taxon>Chaetothyriomycetidae</taxon>
        <taxon>Chaetothyriales</taxon>
        <taxon>Trichomeriaceae</taxon>
        <taxon>Lithohypha</taxon>
    </lineage>
</organism>
<dbReference type="Pfam" id="PF04934">
    <property type="entry name" value="Med6"/>
    <property type="match status" value="1"/>
</dbReference>
<name>A0ABR0K4D1_9EURO</name>
<evidence type="ECO:0000256" key="6">
    <source>
        <dbReference type="ARBA" id="ARBA00023242"/>
    </source>
</evidence>
<dbReference type="Gene3D" id="3.10.450.580">
    <property type="entry name" value="Mediator complex, subunit Med6"/>
    <property type="match status" value="1"/>
</dbReference>
<comment type="subcellular location">
    <subcellularLocation>
        <location evidence="1 8">Nucleus</location>
    </subcellularLocation>
</comment>
<evidence type="ECO:0000256" key="9">
    <source>
        <dbReference type="SAM" id="MobiDB-lite"/>
    </source>
</evidence>
<comment type="similarity">
    <text evidence="2 8">Belongs to the Mediator complex subunit 6 family.</text>
</comment>
<reference evidence="10 11" key="1">
    <citation type="submission" date="2023-08" db="EMBL/GenBank/DDBJ databases">
        <title>Black Yeasts Isolated from many extreme environments.</title>
        <authorList>
            <person name="Coleine C."/>
            <person name="Stajich J.E."/>
            <person name="Selbmann L."/>
        </authorList>
    </citation>
    <scope>NUCLEOTIDE SEQUENCE [LARGE SCALE GENOMIC DNA]</scope>
    <source>
        <strain evidence="10 11">CCFEE 5885</strain>
    </source>
</reference>
<dbReference type="Proteomes" id="UP001345013">
    <property type="component" value="Unassembled WGS sequence"/>
</dbReference>
<feature type="region of interest" description="Disordered" evidence="9">
    <location>
        <begin position="275"/>
        <end position="312"/>
    </location>
</feature>
<evidence type="ECO:0000256" key="2">
    <source>
        <dbReference type="ARBA" id="ARBA00007526"/>
    </source>
</evidence>
<keyword evidence="11" id="KW-1185">Reference proteome</keyword>
<evidence type="ECO:0000256" key="4">
    <source>
        <dbReference type="ARBA" id="ARBA00023015"/>
    </source>
</evidence>
<protein>
    <recommendedName>
        <fullName evidence="3 8">Mediator of RNA polymerase II transcription subunit 6</fullName>
    </recommendedName>
    <alternativeName>
        <fullName evidence="7 8">Mediator complex subunit 6</fullName>
    </alternativeName>
</protein>
<keyword evidence="4 8" id="KW-0805">Transcription regulation</keyword>
<evidence type="ECO:0000256" key="7">
    <source>
        <dbReference type="ARBA" id="ARBA00031259"/>
    </source>
</evidence>
<proteinExistence type="inferred from homology"/>
<dbReference type="PANTHER" id="PTHR13104">
    <property type="entry name" value="MED-6-RELATED"/>
    <property type="match status" value="1"/>
</dbReference>
<evidence type="ECO:0000256" key="5">
    <source>
        <dbReference type="ARBA" id="ARBA00023163"/>
    </source>
</evidence>
<dbReference type="InterPro" id="IPR007018">
    <property type="entry name" value="Mediator_Med6"/>
</dbReference>
<comment type="subunit">
    <text evidence="8">Component of the Mediator complex.</text>
</comment>
<comment type="caution">
    <text evidence="10">The sequence shown here is derived from an EMBL/GenBank/DDBJ whole genome shotgun (WGS) entry which is preliminary data.</text>
</comment>
<evidence type="ECO:0000256" key="3">
    <source>
        <dbReference type="ARBA" id="ARBA00020634"/>
    </source>
</evidence>
<evidence type="ECO:0000256" key="8">
    <source>
        <dbReference type="RuleBase" id="RU364143"/>
    </source>
</evidence>
<keyword evidence="5 8" id="KW-0804">Transcription</keyword>
<gene>
    <name evidence="8 10" type="primary">MED6</name>
    <name evidence="10" type="ORF">LTR24_006939</name>
</gene>
<comment type="function">
    <text evidence="8">Component of the Mediator complex, a coactivator involved in the regulated transcription of nearly all RNA polymerase II-dependent genes. Mediator functions as a bridge to convey information from gene-specific regulatory proteins to the basal RNA polymerase II transcription machinery. Mediator is recruited to promoters by direct interactions with regulatory proteins and serves as a scaffold for the assembly of a functional preinitiation complex with RNA polymerase II and the general transcription factors.</text>
</comment>
<keyword evidence="8" id="KW-0010">Activator</keyword>
<evidence type="ECO:0000313" key="11">
    <source>
        <dbReference type="Proteomes" id="UP001345013"/>
    </source>
</evidence>
<feature type="region of interest" description="Disordered" evidence="9">
    <location>
        <begin position="190"/>
        <end position="216"/>
    </location>
</feature>
<dbReference type="InterPro" id="IPR038566">
    <property type="entry name" value="Mediator_Med6_sf"/>
</dbReference>
<accession>A0ABR0K4D1</accession>
<sequence length="312" mass="34924">MAKQDVDLSTQFFVDPQWIQTEGGGWLHRNNVLYYFALSPFFDLLSVNNNIFQQFQGRPDGGQILGTRDHFEAEMERHIGISYVVDFDPLLTKTMVRGENGVEEQSDTWIIRKQDRKRIEDPKEVKILEYYYIINNYIFQAPRLESMLNYRMTNTLMALDKMANTASSLPVFSASYGHSYFHQSQKSTVAVPPADGQQSKVGTPMPEGRGSLGQEAEMTVEEAEQRSDERILRAALNMTMQYGEQYYDDAPLIGEPGNFRLATAKDPVRTLKAAELGVPTRSGTASKANTPAPSVKPPSTPASPNGLAKLKG</sequence>
<keyword evidence="6 8" id="KW-0539">Nucleus</keyword>
<evidence type="ECO:0000313" key="10">
    <source>
        <dbReference type="EMBL" id="KAK5086221.1"/>
    </source>
</evidence>
<feature type="compositionally biased region" description="Polar residues" evidence="9">
    <location>
        <begin position="281"/>
        <end position="292"/>
    </location>
</feature>
<dbReference type="EMBL" id="JAVRRG010000097">
    <property type="protein sequence ID" value="KAK5086221.1"/>
    <property type="molecule type" value="Genomic_DNA"/>
</dbReference>
<evidence type="ECO:0000256" key="1">
    <source>
        <dbReference type="ARBA" id="ARBA00004123"/>
    </source>
</evidence>